<dbReference type="InterPro" id="IPR001173">
    <property type="entry name" value="Glyco_trans_2-like"/>
</dbReference>
<reference evidence="9 10" key="1">
    <citation type="journal article" date="2015" name="Nature">
        <title>rRNA introns, odd ribosomes, and small enigmatic genomes across a large radiation of phyla.</title>
        <authorList>
            <person name="Brown C.T."/>
            <person name="Hug L.A."/>
            <person name="Thomas B.C."/>
            <person name="Sharon I."/>
            <person name="Castelle C.J."/>
            <person name="Singh A."/>
            <person name="Wilkins M.J."/>
            <person name="Williams K.H."/>
            <person name="Banfield J.F."/>
        </authorList>
    </citation>
    <scope>NUCLEOTIDE SEQUENCE [LARGE SCALE GENOMIC DNA]</scope>
</reference>
<protein>
    <submittedName>
        <fullName evidence="9">Glycosyltransferase</fullName>
    </submittedName>
</protein>
<dbReference type="CDD" id="cd04179">
    <property type="entry name" value="DPM_DPG-synthase_like"/>
    <property type="match status" value="1"/>
</dbReference>
<sequence length="366" mass="41314">MKNKFNTFTWIFGNPVIEDNVWIGAFCLIDGGYDVLKIGRGSQISSGAQILTHNTVKRTVSERNYHSIDSAPTEIGEFSFIGTNAVILMGSIIGHHSVVGAGAVVKEFSKFPPYSLILGVPAKRVGSTKKYYKIPTLSVVIPAYNEEENIKEVVERAFKEISKIINNFEIVLVNDGSTDNTGKIINSLAKRKRIRAVHHKKNKGFSGAMETCFRNAKNELILLAPADGQFDFSQTKKFLDEIKGYDVAVGYRIKNSENFIRKFQSKMFHLLLFLIFGIKLKEISTVSLWRKYVLDTLEITAYPRSVMILPELVYKSIKKNYKFIQVPIGWEERKAGEAKGRVDILLILITIFNMIKFRLSLTGSKV</sequence>
<dbReference type="Proteomes" id="UP000034492">
    <property type="component" value="Unassembled WGS sequence"/>
</dbReference>
<dbReference type="GO" id="GO:0099621">
    <property type="term" value="F:undecaprenyl-phosphate 4-deoxy-4-formamido-L-arabinose transferase activity"/>
    <property type="evidence" value="ECO:0007669"/>
    <property type="project" value="TreeGrafter"/>
</dbReference>
<keyword evidence="3 9" id="KW-0808">Transferase</keyword>
<keyword evidence="4" id="KW-0812">Transmembrane</keyword>
<dbReference type="AlphaFoldDB" id="A0A0G0EYR2"/>
<dbReference type="CDD" id="cd04647">
    <property type="entry name" value="LbH_MAT_like"/>
    <property type="match status" value="1"/>
</dbReference>
<dbReference type="PANTHER" id="PTHR48090">
    <property type="entry name" value="UNDECAPRENYL-PHOSPHATE 4-DEOXY-4-FORMAMIDO-L-ARABINOSE TRANSFERASE-RELATED"/>
    <property type="match status" value="1"/>
</dbReference>
<evidence type="ECO:0000313" key="10">
    <source>
        <dbReference type="Proteomes" id="UP000034492"/>
    </source>
</evidence>
<dbReference type="InterPro" id="IPR050256">
    <property type="entry name" value="Glycosyltransferase_2"/>
</dbReference>
<dbReference type="SUPFAM" id="SSF53448">
    <property type="entry name" value="Nucleotide-diphospho-sugar transferases"/>
    <property type="match status" value="1"/>
</dbReference>
<keyword evidence="5" id="KW-0448">Lipopolysaccharide biosynthesis</keyword>
<dbReference type="GO" id="GO:0009103">
    <property type="term" value="P:lipopolysaccharide biosynthetic process"/>
    <property type="evidence" value="ECO:0007669"/>
    <property type="project" value="UniProtKB-KW"/>
</dbReference>
<dbReference type="SUPFAM" id="SSF51161">
    <property type="entry name" value="Trimeric LpxA-like enzymes"/>
    <property type="match status" value="1"/>
</dbReference>
<evidence type="ECO:0000256" key="6">
    <source>
        <dbReference type="ARBA" id="ARBA00022989"/>
    </source>
</evidence>
<name>A0A0G0EYR2_9BACT</name>
<evidence type="ECO:0000256" key="5">
    <source>
        <dbReference type="ARBA" id="ARBA00022985"/>
    </source>
</evidence>
<evidence type="ECO:0000256" key="4">
    <source>
        <dbReference type="ARBA" id="ARBA00022692"/>
    </source>
</evidence>
<evidence type="ECO:0000256" key="3">
    <source>
        <dbReference type="ARBA" id="ARBA00022679"/>
    </source>
</evidence>
<keyword evidence="1" id="KW-1003">Cell membrane</keyword>
<dbReference type="EMBL" id="LBSA01000002">
    <property type="protein sequence ID" value="KKQ10612.1"/>
    <property type="molecule type" value="Genomic_DNA"/>
</dbReference>
<dbReference type="Gene3D" id="2.160.10.10">
    <property type="entry name" value="Hexapeptide repeat proteins"/>
    <property type="match status" value="1"/>
</dbReference>
<dbReference type="GO" id="GO:0005886">
    <property type="term" value="C:plasma membrane"/>
    <property type="evidence" value="ECO:0007669"/>
    <property type="project" value="TreeGrafter"/>
</dbReference>
<keyword evidence="7" id="KW-0472">Membrane</keyword>
<keyword evidence="6" id="KW-1133">Transmembrane helix</keyword>
<evidence type="ECO:0000313" key="9">
    <source>
        <dbReference type="EMBL" id="KKQ10612.1"/>
    </source>
</evidence>
<comment type="caution">
    <text evidence="9">The sequence shown here is derived from an EMBL/GenBank/DDBJ whole genome shotgun (WGS) entry which is preliminary data.</text>
</comment>
<organism evidence="9 10">
    <name type="scientific">Candidatus Daviesbacteria bacterium GW2011_GWB1_36_5</name>
    <dbReference type="NCBI Taxonomy" id="1618426"/>
    <lineage>
        <taxon>Bacteria</taxon>
        <taxon>Candidatus Daviesiibacteriota</taxon>
    </lineage>
</organism>
<feature type="domain" description="Glycosyltransferase 2-like" evidence="8">
    <location>
        <begin position="138"/>
        <end position="268"/>
    </location>
</feature>
<gene>
    <name evidence="9" type="ORF">US19_C0002G0031</name>
</gene>
<evidence type="ECO:0000256" key="1">
    <source>
        <dbReference type="ARBA" id="ARBA00022475"/>
    </source>
</evidence>
<evidence type="ECO:0000259" key="8">
    <source>
        <dbReference type="Pfam" id="PF00535"/>
    </source>
</evidence>
<dbReference type="Gene3D" id="3.90.550.10">
    <property type="entry name" value="Spore Coat Polysaccharide Biosynthesis Protein SpsA, Chain A"/>
    <property type="match status" value="1"/>
</dbReference>
<evidence type="ECO:0000256" key="7">
    <source>
        <dbReference type="ARBA" id="ARBA00023136"/>
    </source>
</evidence>
<dbReference type="Pfam" id="PF00535">
    <property type="entry name" value="Glycos_transf_2"/>
    <property type="match status" value="1"/>
</dbReference>
<keyword evidence="2" id="KW-0328">Glycosyltransferase</keyword>
<dbReference type="InterPro" id="IPR011004">
    <property type="entry name" value="Trimer_LpxA-like_sf"/>
</dbReference>
<proteinExistence type="predicted"/>
<accession>A0A0G0EYR2</accession>
<dbReference type="PANTHER" id="PTHR48090:SF3">
    <property type="entry name" value="UNDECAPRENYL-PHOSPHATE 4-DEOXY-4-FORMAMIDO-L-ARABINOSE TRANSFERASE"/>
    <property type="match status" value="1"/>
</dbReference>
<dbReference type="InterPro" id="IPR001451">
    <property type="entry name" value="Hexapep"/>
</dbReference>
<evidence type="ECO:0000256" key="2">
    <source>
        <dbReference type="ARBA" id="ARBA00022676"/>
    </source>
</evidence>
<dbReference type="Pfam" id="PF00132">
    <property type="entry name" value="Hexapep"/>
    <property type="match status" value="1"/>
</dbReference>
<dbReference type="InterPro" id="IPR029044">
    <property type="entry name" value="Nucleotide-diphossugar_trans"/>
</dbReference>